<evidence type="ECO:0000259" key="4">
    <source>
        <dbReference type="Pfam" id="PF00685"/>
    </source>
</evidence>
<dbReference type="Proteomes" id="UP000596661">
    <property type="component" value="Chromosome 5"/>
</dbReference>
<accession>A0A803R1N7</accession>
<reference evidence="5" key="2">
    <citation type="submission" date="2021-03" db="UniProtKB">
        <authorList>
            <consortium name="EnsemblPlants"/>
        </authorList>
    </citation>
    <scope>IDENTIFICATION</scope>
</reference>
<dbReference type="OMA" id="IAEEWSQ"/>
<organism evidence="5 6">
    <name type="scientific">Cannabis sativa</name>
    <name type="common">Hemp</name>
    <name type="synonym">Marijuana</name>
    <dbReference type="NCBI Taxonomy" id="3483"/>
    <lineage>
        <taxon>Eukaryota</taxon>
        <taxon>Viridiplantae</taxon>
        <taxon>Streptophyta</taxon>
        <taxon>Embryophyta</taxon>
        <taxon>Tracheophyta</taxon>
        <taxon>Spermatophyta</taxon>
        <taxon>Magnoliopsida</taxon>
        <taxon>eudicotyledons</taxon>
        <taxon>Gunneridae</taxon>
        <taxon>Pentapetalae</taxon>
        <taxon>rosids</taxon>
        <taxon>fabids</taxon>
        <taxon>Rosales</taxon>
        <taxon>Cannabaceae</taxon>
        <taxon>Cannabis</taxon>
    </lineage>
</organism>
<dbReference type="SUPFAM" id="SSF52540">
    <property type="entry name" value="P-loop containing nucleoside triphosphate hydrolases"/>
    <property type="match status" value="1"/>
</dbReference>
<evidence type="ECO:0000313" key="5">
    <source>
        <dbReference type="EnsemblPlants" id="cds.novel_model_4019_5bd9a17a"/>
    </source>
</evidence>
<keyword evidence="6" id="KW-1185">Reference proteome</keyword>
<dbReference type="EnsemblPlants" id="novel_model_4019_5bd9a17a">
    <property type="protein sequence ID" value="cds.novel_model_4019_5bd9a17a"/>
    <property type="gene ID" value="novel_gene_2171_5bd9a17a"/>
</dbReference>
<evidence type="ECO:0000256" key="1">
    <source>
        <dbReference type="ARBA" id="ARBA00005771"/>
    </source>
</evidence>
<comment type="similarity">
    <text evidence="1 3">Belongs to the sulfotransferase 1 family.</text>
</comment>
<protein>
    <recommendedName>
        <fullName evidence="3">Sulfotransferase</fullName>
        <ecNumber evidence="3">2.8.2.-</ecNumber>
    </recommendedName>
</protein>
<dbReference type="GO" id="GO:0008146">
    <property type="term" value="F:sulfotransferase activity"/>
    <property type="evidence" value="ECO:0007669"/>
    <property type="project" value="InterPro"/>
</dbReference>
<feature type="domain" description="Sulfotransferase" evidence="4">
    <location>
        <begin position="68"/>
        <end position="317"/>
    </location>
</feature>
<dbReference type="PANTHER" id="PTHR11783">
    <property type="entry name" value="SULFOTRANSFERASE SULT"/>
    <property type="match status" value="1"/>
</dbReference>
<evidence type="ECO:0000256" key="3">
    <source>
        <dbReference type="RuleBase" id="RU361155"/>
    </source>
</evidence>
<evidence type="ECO:0000313" key="6">
    <source>
        <dbReference type="Proteomes" id="UP000596661"/>
    </source>
</evidence>
<dbReference type="AlphaFoldDB" id="A0A803R1N7"/>
<sequence>MLITTKKKGEEEMERSEESIDQILAKLEKVKDPVRDNYYYYCYQGFWIQEVILKRILSFPIDQFVAQDDDILLTSCPKSGTTWLQSLVFSIVKRNSNSNSNNPLISSNPHDLIHPLELSLNDESKQRIMFTHFPYSALPPSIKHSKCKIIYICRNPLDLFISHWHFVHQILGDVIEPNHLEECFDMFCKGIHAFGPFWEHILGFWKVSLEMPERILFLKYEELKKDNVFFIKKIADFLGFPFSTEEENRGVPKEIEKMCSFENMKNVDVNKTSKHSLGMSNSSFFRKGEIGDWVNYLTPEMAEIGKKLIEEKFGESGLMFDF</sequence>
<dbReference type="InterPro" id="IPR000863">
    <property type="entry name" value="Sulfotransferase_dom"/>
</dbReference>
<dbReference type="Gramene" id="novel_model_4019_5bd9a17a">
    <property type="protein sequence ID" value="cds.novel_model_4019_5bd9a17a"/>
    <property type="gene ID" value="novel_gene_2171_5bd9a17a"/>
</dbReference>
<dbReference type="Gene3D" id="3.40.50.300">
    <property type="entry name" value="P-loop containing nucleotide triphosphate hydrolases"/>
    <property type="match status" value="1"/>
</dbReference>
<dbReference type="EC" id="2.8.2.-" evidence="3"/>
<keyword evidence="2 3" id="KW-0808">Transferase</keyword>
<name>A0A803R1N7_CANSA</name>
<dbReference type="EMBL" id="UZAU01000409">
    <property type="status" value="NOT_ANNOTATED_CDS"/>
    <property type="molecule type" value="Genomic_DNA"/>
</dbReference>
<reference evidence="5" key="1">
    <citation type="submission" date="2018-11" db="EMBL/GenBank/DDBJ databases">
        <authorList>
            <person name="Grassa J C."/>
        </authorList>
    </citation>
    <scope>NUCLEOTIDE SEQUENCE [LARGE SCALE GENOMIC DNA]</scope>
</reference>
<dbReference type="Pfam" id="PF00685">
    <property type="entry name" value="Sulfotransfer_1"/>
    <property type="match status" value="1"/>
</dbReference>
<evidence type="ECO:0000256" key="2">
    <source>
        <dbReference type="ARBA" id="ARBA00022679"/>
    </source>
</evidence>
<proteinExistence type="inferred from homology"/>
<dbReference type="InterPro" id="IPR027417">
    <property type="entry name" value="P-loop_NTPase"/>
</dbReference>